<feature type="region of interest" description="Disordered" evidence="1">
    <location>
        <begin position="25"/>
        <end position="44"/>
    </location>
</feature>
<evidence type="ECO:0000256" key="1">
    <source>
        <dbReference type="SAM" id="MobiDB-lite"/>
    </source>
</evidence>
<reference evidence="3" key="1">
    <citation type="submission" date="2016-11" db="UniProtKB">
        <authorList>
            <consortium name="WormBaseParasite"/>
        </authorList>
    </citation>
    <scope>IDENTIFICATION</scope>
</reference>
<dbReference type="WBParaSite" id="Hba_06258">
    <property type="protein sequence ID" value="Hba_06258"/>
    <property type="gene ID" value="Hba_06258"/>
</dbReference>
<keyword evidence="2" id="KW-1185">Reference proteome</keyword>
<evidence type="ECO:0000313" key="2">
    <source>
        <dbReference type="Proteomes" id="UP000095283"/>
    </source>
</evidence>
<dbReference type="AlphaFoldDB" id="A0A1I7WM84"/>
<name>A0A1I7WM84_HETBA</name>
<sequence length="44" mass="5380">MIVEALSFRDWMNLLLKTDLHNVHRSHCHKKQPTQQRRCYRSTT</sequence>
<accession>A0A1I7WM84</accession>
<protein>
    <submittedName>
        <fullName evidence="3">Uncharacterized protein</fullName>
    </submittedName>
</protein>
<feature type="compositionally biased region" description="Polar residues" evidence="1">
    <location>
        <begin position="33"/>
        <end position="44"/>
    </location>
</feature>
<evidence type="ECO:0000313" key="3">
    <source>
        <dbReference type="WBParaSite" id="Hba_06258"/>
    </source>
</evidence>
<organism evidence="2 3">
    <name type="scientific">Heterorhabditis bacteriophora</name>
    <name type="common">Entomopathogenic nematode worm</name>
    <dbReference type="NCBI Taxonomy" id="37862"/>
    <lineage>
        <taxon>Eukaryota</taxon>
        <taxon>Metazoa</taxon>
        <taxon>Ecdysozoa</taxon>
        <taxon>Nematoda</taxon>
        <taxon>Chromadorea</taxon>
        <taxon>Rhabditida</taxon>
        <taxon>Rhabditina</taxon>
        <taxon>Rhabditomorpha</taxon>
        <taxon>Strongyloidea</taxon>
        <taxon>Heterorhabditidae</taxon>
        <taxon>Heterorhabditis</taxon>
    </lineage>
</organism>
<dbReference type="Proteomes" id="UP000095283">
    <property type="component" value="Unplaced"/>
</dbReference>
<proteinExistence type="predicted"/>